<accession>A0A8S1UQM5</accession>
<evidence type="ECO:0000256" key="3">
    <source>
        <dbReference type="ARBA" id="ARBA00023157"/>
    </source>
</evidence>
<reference evidence="4" key="1">
    <citation type="submission" date="2021-01" db="EMBL/GenBank/DDBJ databases">
        <authorList>
            <consortium name="Genoscope - CEA"/>
            <person name="William W."/>
        </authorList>
    </citation>
    <scope>NUCLEOTIDE SEQUENCE</scope>
</reference>
<evidence type="ECO:0000313" key="4">
    <source>
        <dbReference type="EMBL" id="CAD8166955.1"/>
    </source>
</evidence>
<dbReference type="EMBL" id="CAJJDO010000046">
    <property type="protein sequence ID" value="CAD8166955.1"/>
    <property type="molecule type" value="Genomic_DNA"/>
</dbReference>
<dbReference type="OrthoDB" id="311367at2759"/>
<evidence type="ECO:0000256" key="2">
    <source>
        <dbReference type="ARBA" id="ARBA00022737"/>
    </source>
</evidence>
<keyword evidence="5" id="KW-1185">Reference proteome</keyword>
<comment type="caution">
    <text evidence="4">The sequence shown here is derived from an EMBL/GenBank/DDBJ whole genome shotgun (WGS) entry which is preliminary data.</text>
</comment>
<evidence type="ECO:0000313" key="5">
    <source>
        <dbReference type="Proteomes" id="UP000689195"/>
    </source>
</evidence>
<dbReference type="PANTHER" id="PTHR38934">
    <property type="entry name" value="HYPHALLY REGULATED CELL WALL PROTEIN 1"/>
    <property type="match status" value="1"/>
</dbReference>
<dbReference type="AlphaFoldDB" id="A0A8S1UQM5"/>
<protein>
    <submittedName>
        <fullName evidence="4">Uncharacterized protein</fullName>
    </submittedName>
</protein>
<gene>
    <name evidence="4" type="ORF">PPENT_87.1.T0460155</name>
</gene>
<proteinExistence type="predicted"/>
<dbReference type="InterPro" id="IPR011936">
    <property type="entry name" value="Myxo_disulph_rpt"/>
</dbReference>
<keyword evidence="3" id="KW-1015">Disulfide bond</keyword>
<evidence type="ECO:0000256" key="1">
    <source>
        <dbReference type="ARBA" id="ARBA00022729"/>
    </source>
</evidence>
<keyword evidence="1" id="KW-0732">Signal</keyword>
<dbReference type="Pfam" id="PF13948">
    <property type="entry name" value="DUF4215"/>
    <property type="match status" value="3"/>
</dbReference>
<dbReference type="PANTHER" id="PTHR38934:SF6">
    <property type="entry name" value="CHROMOSOME UNDETERMINED SCAFFOLD_176, WHOLE GENOME SHOTGUN SEQUENCE"/>
    <property type="match status" value="1"/>
</dbReference>
<keyword evidence="2" id="KW-0677">Repeat</keyword>
<dbReference type="NCBIfam" id="TIGR02232">
    <property type="entry name" value="myxo_disulf_rpt"/>
    <property type="match status" value="3"/>
</dbReference>
<sequence length="849" mass="100666">MLLLMDLMDGKTIQITILFFKVVMQCYMEVILPNLVYYSRDQVLIIKLKQKWNFGCISIYQIRNNLMSFGGLQMYLDGMKIYNRSYNNDTIISLNGPTPFNQYYDIIKVKYPQKKKTAFLYIDVTGLSSCGIRIFQFYIERCPQECDVCDNYDFLACKKWRIFMLNFDQYQFSNLQGWSTELSWNLQQFFICGQCHFLRQYQIQYTGVLPPHKGLMVKFFRIFDIGSQIILINGVEYLVQQPTVFYQIELIINQHIDQKLSISIQLGYIRDFELYYQIEEKYSDLQIINCLYFINTICVSCLDGWEFDEIQNQCQPQCGDYLIQGLEECDDGNQIQNDGCYQCKFDCGVHCLNCEFGICKKCDSGYLIINGYCFPYCGDGILIIGLEECDDGNLVPYDGCFNCAYQCPLNCILCNQGVCYQQCEIGFEFIDQSCLPICGDGLITYLEECDDQNQILYDGCYECQFSCPQNCLECLDGYCLQCNINYQLQSNNICKLIIEQQKECDDQNSYSFDGCHQFQIQIDWVCRRLNLDTFSECSYFKYPQLYIHYEQMSRNIQYLKLTFNQPVKVLSIRLLIESLTFSILNLSESQYNINVLNNQDISRYPKIVEYYIEIEIFQLLTFKPILIINLQQNITNQYGSKIQVKNYSKSLQFSTYLDENQRYYSQIAQQTNRYLLFSFGGICALFIFQGRYEQLIEIINLLSFQNYLRYINVRFPQNLLLYFESYDLLSLKTIINLLNIQHIERFVFYKEQKETSGKFKFYEENADLITNLEWQIIQSLLYVLLILLSTGIQKFIQFNYFNHKVLQYFSTSEQHSNREYKYQCIQWLYNRCQWVIHFGKEYYQPMDGI</sequence>
<dbReference type="Proteomes" id="UP000689195">
    <property type="component" value="Unassembled WGS sequence"/>
</dbReference>
<name>A0A8S1UQM5_9CILI</name>
<organism evidence="4 5">
    <name type="scientific">Paramecium pentaurelia</name>
    <dbReference type="NCBI Taxonomy" id="43138"/>
    <lineage>
        <taxon>Eukaryota</taxon>
        <taxon>Sar</taxon>
        <taxon>Alveolata</taxon>
        <taxon>Ciliophora</taxon>
        <taxon>Intramacronucleata</taxon>
        <taxon>Oligohymenophorea</taxon>
        <taxon>Peniculida</taxon>
        <taxon>Parameciidae</taxon>
        <taxon>Paramecium</taxon>
    </lineage>
</organism>